<dbReference type="OrthoDB" id="200362at2"/>
<evidence type="ECO:0000256" key="2">
    <source>
        <dbReference type="SAM" id="Phobius"/>
    </source>
</evidence>
<keyword evidence="2" id="KW-0472">Membrane</keyword>
<reference evidence="4 5" key="1">
    <citation type="submission" date="2018-05" db="EMBL/GenBank/DDBJ databases">
        <title>Coraliomargarita sinensis sp. nov., isolated from a marine solar saltern.</title>
        <authorList>
            <person name="Zhou L.Y."/>
        </authorList>
    </citation>
    <scope>NUCLEOTIDE SEQUENCE [LARGE SCALE GENOMIC DNA]</scope>
    <source>
        <strain evidence="4 5">WN38</strain>
    </source>
</reference>
<dbReference type="AlphaFoldDB" id="A0A317ZEZ8"/>
<name>A0A317ZEZ8_9BACT</name>
<dbReference type="InterPro" id="IPR011050">
    <property type="entry name" value="Pectin_lyase_fold/virulence"/>
</dbReference>
<evidence type="ECO:0000313" key="4">
    <source>
        <dbReference type="EMBL" id="PXA04065.1"/>
    </source>
</evidence>
<keyword evidence="5" id="KW-1185">Reference proteome</keyword>
<evidence type="ECO:0000256" key="3">
    <source>
        <dbReference type="SAM" id="SignalP"/>
    </source>
</evidence>
<evidence type="ECO:0008006" key="6">
    <source>
        <dbReference type="Google" id="ProtNLM"/>
    </source>
</evidence>
<dbReference type="InterPro" id="IPR013424">
    <property type="entry name" value="Ice-binding_C"/>
</dbReference>
<dbReference type="Pfam" id="PF12951">
    <property type="entry name" value="PATR"/>
    <property type="match status" value="1"/>
</dbReference>
<evidence type="ECO:0000256" key="1">
    <source>
        <dbReference type="ARBA" id="ARBA00022729"/>
    </source>
</evidence>
<evidence type="ECO:0000313" key="5">
    <source>
        <dbReference type="Proteomes" id="UP000247099"/>
    </source>
</evidence>
<keyword evidence="2" id="KW-0812">Transmembrane</keyword>
<dbReference type="EMBL" id="QHJQ01000005">
    <property type="protein sequence ID" value="PXA04065.1"/>
    <property type="molecule type" value="Genomic_DNA"/>
</dbReference>
<feature type="chain" id="PRO_5016367760" description="PEP-CTERM protein-sorting domain-containing protein" evidence="3">
    <location>
        <begin position="25"/>
        <end position="1244"/>
    </location>
</feature>
<protein>
    <recommendedName>
        <fullName evidence="6">PEP-CTERM protein-sorting domain-containing protein</fullName>
    </recommendedName>
</protein>
<dbReference type="InterPro" id="IPR013425">
    <property type="entry name" value="Autotrns_rpt"/>
</dbReference>
<dbReference type="SUPFAM" id="SSF51126">
    <property type="entry name" value="Pectin lyase-like"/>
    <property type="match status" value="1"/>
</dbReference>
<dbReference type="Proteomes" id="UP000247099">
    <property type="component" value="Unassembled WGS sequence"/>
</dbReference>
<keyword evidence="2" id="KW-1133">Transmembrane helix</keyword>
<feature type="signal peptide" evidence="3">
    <location>
        <begin position="1"/>
        <end position="24"/>
    </location>
</feature>
<sequence length="1244" mass="125553">MKLFKITTVKYLSILTLSCTATHAQIDTVSGFDEAGWNADDVRDSSGTNITNGTTHDPATGATLDATQVANQIDWDDYVGSWGNLGGVRFDTSASGSQKSTLSVIDTSTGFIAAQDLLDPSFSASYRWQNNDTVAAGVALKFGIQSVDYGTGSGESQEGFDAARSGEGTWDLVLVYDPTNNGINSTTDGRLYTSEVTADSKFFLFPQAGSSYFTNTYGADADSIGISAGSKTLAEWQALDIDGAAAGTTTWGDLIFDGSGDAKVSNVQFGMGSGNDNATTTLDYAEISFLNNGERIDFVDAARYDGLGTDSADYSDSSNWSGATPGSTQNLIVDTTGTTGLTVSAVNQETRSLGILNGTTNLGINSGSTLTLNSAENGTLSVAEGATLNVSGDGALSAGVVEVDGAMNIAVSTALDGGADPHPQRDGLSPTATSRYGIAVYGGGELTLQNGADVTVSQNNLNAGVRVGDDADGTATMNVETGASLQIGNDTDYGVSGLTSNGFFTVGAWGSTGIVNQTGGSVTLTDGSFNLGNQAGTGTYNLSDGTLTLEGGLHSLGRNTGSRAAGSGTLNISGGTMTLRASTNNGNGSYIFGDRDNSDTDGSGLVHQTGGTIRVEGSSNLYLGGYGSSTYNLEGGTLEIGGNSLKGFYGSAGTNGGSYDFNLQGGTIKVIDSNLSTDVAIDLVDIDPTSAVTTSVVDTNGFDATFSGAINGDGGLVKAGTGSLNLQTSDRTAGYLSVEGGSVNHLSGTTTTGAMLIGAYPSLGTDSNGTFTLTDGTVNVAGPFVYIGSGSSGNNTGVLNIDAGTLNLGSAGAPETRVDFYNGAFGSTGSATVNQTGGTINKLTTDGVFHIGNQSGGTYNLSGGAINIYGDNGMVLGRSGSSAGAGVLNISDGEINFFTGTDLLLGGAQGTEPLTGSGTVNQTGGVVTLNDGGNLILGQQGDGIYNLDGGTLQTGGTNRIQRGAGSVGTLSMGGGTLRVIGTALTVANAVDIELKAASNSTIDTNGLGATIGSDISGSGGLIKTGLGSLILNGNNSYTGATLVSNGLLRVEGSLTGTSSLTVESGAAIGGSGTIGVFTSISGELTPGSSPGIATYSAGLSLADTSTSTFEFISETTDLADRGVEFDGVNVSGDNLTIDPSATLALVFDLAGSTVDFSSVFWDSSQQWLLFDSAFGTIVSGDIFGDVTVSLDSQGQSFATTGGFFTVTESNSDIYLNYVVPEPSMYAALIGMFTMAWVMVRRRRK</sequence>
<proteinExistence type="predicted"/>
<dbReference type="InParanoid" id="A0A317ZEZ8"/>
<gene>
    <name evidence="4" type="ORF">DDZ13_08475</name>
</gene>
<organism evidence="4 5">
    <name type="scientific">Coraliomargarita sinensis</name>
    <dbReference type="NCBI Taxonomy" id="2174842"/>
    <lineage>
        <taxon>Bacteria</taxon>
        <taxon>Pseudomonadati</taxon>
        <taxon>Verrucomicrobiota</taxon>
        <taxon>Opitutia</taxon>
        <taxon>Puniceicoccales</taxon>
        <taxon>Coraliomargaritaceae</taxon>
        <taxon>Coraliomargarita</taxon>
    </lineage>
</organism>
<dbReference type="RefSeq" id="WP_110131012.1">
    <property type="nucleotide sequence ID" value="NZ_QHJQ01000005.1"/>
</dbReference>
<comment type="caution">
    <text evidence="4">The sequence shown here is derived from an EMBL/GenBank/DDBJ whole genome shotgun (WGS) entry which is preliminary data.</text>
</comment>
<dbReference type="NCBIfam" id="TIGR02595">
    <property type="entry name" value="PEP_CTERM"/>
    <property type="match status" value="1"/>
</dbReference>
<keyword evidence="1 3" id="KW-0732">Signal</keyword>
<accession>A0A317ZEZ8</accession>
<feature type="transmembrane region" description="Helical" evidence="2">
    <location>
        <begin position="1222"/>
        <end position="1239"/>
    </location>
</feature>
<dbReference type="NCBIfam" id="TIGR02601">
    <property type="entry name" value="autotrns_rpt"/>
    <property type="match status" value="1"/>
</dbReference>